<dbReference type="EMBL" id="CDHN01000001">
    <property type="protein sequence ID" value="CEJ80017.1"/>
    <property type="molecule type" value="Genomic_DNA"/>
</dbReference>
<dbReference type="HOGENOM" id="CLU_024593_0_0_1"/>
<dbReference type="OrthoDB" id="5398371at2759"/>
<reference evidence="1 2" key="1">
    <citation type="journal article" date="2015" name="Genome Announc.">
        <title>Draft Genome Sequence and Gene Annotation of the Entomopathogenic Fungus Verticillium hemipterigenum.</title>
        <authorList>
            <person name="Horn F."/>
            <person name="Habel A."/>
            <person name="Scharf D.H."/>
            <person name="Dworschak J."/>
            <person name="Brakhage A.A."/>
            <person name="Guthke R."/>
            <person name="Hertweck C."/>
            <person name="Linde J."/>
        </authorList>
    </citation>
    <scope>NUCLEOTIDE SEQUENCE [LARGE SCALE GENOMIC DNA]</scope>
</reference>
<evidence type="ECO:0000313" key="2">
    <source>
        <dbReference type="Proteomes" id="UP000039046"/>
    </source>
</evidence>
<accession>A0A0A1T1A5</accession>
<dbReference type="AlphaFoldDB" id="A0A0A1T1A5"/>
<keyword evidence="2" id="KW-1185">Reference proteome</keyword>
<dbReference type="Proteomes" id="UP000039046">
    <property type="component" value="Unassembled WGS sequence"/>
</dbReference>
<proteinExistence type="predicted"/>
<evidence type="ECO:0000313" key="1">
    <source>
        <dbReference type="EMBL" id="CEJ80017.1"/>
    </source>
</evidence>
<gene>
    <name evidence="1" type="ORF">VHEMI00224</name>
</gene>
<sequence>MGESASAEPADGDGDAASSTAASVIAIAADGDIILDVTFETSKETLKKLRAQLKSMSLAARSKNEPKTPASTRLELAYRVSSEALKKHSNYFANLLSNPQFSEHRRLTDTHAALIARGIQPAEAEAAELPRVEIVDDDQATQASGREVAFKDMLLMLHKLPISVTKLTMSYMTTLAIMADRFDCAATVAKSAGLGAKFKGPVTSTRAYFDEHGRATETENVLRQKLLISILLGQPTQLAAASRELILRGSAIWNVYHEPEEGKDAAWWHLPEGIEDELRYRRECILNTVASVQRHFLNLYSSRERQCKLGYDSSSACDSFQLGQMVKFLSSKSLLFLMDYSPSSLDSAPDATCIDIQELLATLRQCPSYQLDKNHTNCGLRIRIEPILDYLRTMLSTNVISIPLVEWRRNSENVKWQNDAEGGDSTRDKPKREFLFTRAVANDQRLRYEGAMYVDKAAKSLFTSETWHWTPEV</sequence>
<evidence type="ECO:0008006" key="3">
    <source>
        <dbReference type="Google" id="ProtNLM"/>
    </source>
</evidence>
<organism evidence="1 2">
    <name type="scientific">[Torrubiella] hemipterigena</name>
    <dbReference type="NCBI Taxonomy" id="1531966"/>
    <lineage>
        <taxon>Eukaryota</taxon>
        <taxon>Fungi</taxon>
        <taxon>Dikarya</taxon>
        <taxon>Ascomycota</taxon>
        <taxon>Pezizomycotina</taxon>
        <taxon>Sordariomycetes</taxon>
        <taxon>Hypocreomycetidae</taxon>
        <taxon>Hypocreales</taxon>
        <taxon>Clavicipitaceae</taxon>
        <taxon>Clavicipitaceae incertae sedis</taxon>
        <taxon>'Torrubiella' clade</taxon>
    </lineage>
</organism>
<name>A0A0A1T1A5_9HYPO</name>
<protein>
    <recommendedName>
        <fullName evidence="3">Hydroxyproline-rich glycoprotein</fullName>
    </recommendedName>
</protein>